<feature type="region of interest" description="Disordered" evidence="1">
    <location>
        <begin position="1"/>
        <end position="22"/>
    </location>
</feature>
<organism evidence="3 4">
    <name type="scientific">Ramlibacter pallidus</name>
    <dbReference type="NCBI Taxonomy" id="2780087"/>
    <lineage>
        <taxon>Bacteria</taxon>
        <taxon>Pseudomonadati</taxon>
        <taxon>Pseudomonadota</taxon>
        <taxon>Betaproteobacteria</taxon>
        <taxon>Burkholderiales</taxon>
        <taxon>Comamonadaceae</taxon>
        <taxon>Ramlibacter</taxon>
    </lineage>
</organism>
<keyword evidence="2" id="KW-0472">Membrane</keyword>
<gene>
    <name evidence="3" type="ORF">IM787_03285</name>
</gene>
<dbReference type="EMBL" id="JADDIV010000001">
    <property type="protein sequence ID" value="MBE7366583.1"/>
    <property type="molecule type" value="Genomic_DNA"/>
</dbReference>
<evidence type="ECO:0000313" key="4">
    <source>
        <dbReference type="Proteomes" id="UP000806285"/>
    </source>
</evidence>
<keyword evidence="2" id="KW-1133">Transmembrane helix</keyword>
<keyword evidence="2" id="KW-0812">Transmembrane</keyword>
<evidence type="ECO:0008006" key="5">
    <source>
        <dbReference type="Google" id="ProtNLM"/>
    </source>
</evidence>
<dbReference type="RefSeq" id="WP_193675194.1">
    <property type="nucleotide sequence ID" value="NZ_JADDIV010000001.1"/>
</dbReference>
<dbReference type="InterPro" id="IPR036249">
    <property type="entry name" value="Thioredoxin-like_sf"/>
</dbReference>
<evidence type="ECO:0000256" key="1">
    <source>
        <dbReference type="SAM" id="MobiDB-lite"/>
    </source>
</evidence>
<evidence type="ECO:0000256" key="2">
    <source>
        <dbReference type="SAM" id="Phobius"/>
    </source>
</evidence>
<reference evidence="3 4" key="1">
    <citation type="submission" date="2020-10" db="EMBL/GenBank/DDBJ databases">
        <title>Ramlibacter sp. HM2 16S ribosomal RNA gene Genome sequencing and assembly.</title>
        <authorList>
            <person name="Kang M."/>
        </authorList>
    </citation>
    <scope>NUCLEOTIDE SEQUENCE [LARGE SCALE GENOMIC DNA]</scope>
    <source>
        <strain evidence="3 4">HM2</strain>
    </source>
</reference>
<feature type="transmembrane region" description="Helical" evidence="2">
    <location>
        <begin position="49"/>
        <end position="69"/>
    </location>
</feature>
<protein>
    <recommendedName>
        <fullName evidence="5">Transmembrane protein</fullName>
    </recommendedName>
</protein>
<sequence>MSGSNSSNPAAKPGVLDQPLGLTVHSLPEPREAALEDGQRTRSGRWKMLLVMLVCAAPVIASFFTYYVIRPEGRRNYGALVEPQRPLPNVTATTLDGQAVPLPSLRGQWLLVSVASGACDAACERHLYLQRQLREGLGKDKDRLDWVWIVNDDVPVRDALKPALQQATVLRVDGQQVAQWLAPAAGGRLADHLYVVDPQGHWMMRFPPGDDAASATKVRRDLERLMRGSAGWDKAGREK</sequence>
<dbReference type="SUPFAM" id="SSF52833">
    <property type="entry name" value="Thioredoxin-like"/>
    <property type="match status" value="1"/>
</dbReference>
<name>A0ABR9RZC5_9BURK</name>
<evidence type="ECO:0000313" key="3">
    <source>
        <dbReference type="EMBL" id="MBE7366583.1"/>
    </source>
</evidence>
<dbReference type="Gene3D" id="3.40.30.10">
    <property type="entry name" value="Glutaredoxin"/>
    <property type="match status" value="1"/>
</dbReference>
<comment type="caution">
    <text evidence="3">The sequence shown here is derived from an EMBL/GenBank/DDBJ whole genome shotgun (WGS) entry which is preliminary data.</text>
</comment>
<dbReference type="Proteomes" id="UP000806285">
    <property type="component" value="Unassembled WGS sequence"/>
</dbReference>
<accession>A0ABR9RZC5</accession>
<proteinExistence type="predicted"/>
<keyword evidence="4" id="KW-1185">Reference proteome</keyword>